<dbReference type="OrthoDB" id="3067443at2759"/>
<dbReference type="RefSeq" id="XP_003024044.1">
    <property type="nucleotide sequence ID" value="XM_003023998.1"/>
</dbReference>
<dbReference type="InterPro" id="IPR055592">
    <property type="entry name" value="DUF7168"/>
</dbReference>
<proteinExistence type="predicted"/>
<feature type="domain" description="DUF7168" evidence="3">
    <location>
        <begin position="112"/>
        <end position="235"/>
    </location>
</feature>
<evidence type="ECO:0000256" key="1">
    <source>
        <dbReference type="SAM" id="MobiDB-lite"/>
    </source>
</evidence>
<feature type="region of interest" description="Disordered" evidence="1">
    <location>
        <begin position="229"/>
        <end position="303"/>
    </location>
</feature>
<evidence type="ECO:0000259" key="2">
    <source>
        <dbReference type="Pfam" id="PF10979"/>
    </source>
</evidence>
<dbReference type="Proteomes" id="UP000008383">
    <property type="component" value="Unassembled WGS sequence"/>
</dbReference>
<keyword evidence="5" id="KW-1185">Reference proteome</keyword>
<sequence>MCEDVMDETYNKRSRGRPPGKPTTKSPRQKASVKSLAEERPSLAAGGNSIDDRILDRIKKCLERANHENTTESEAKAALFLSQKLMAQHNVTNADLLSKESDEQVQFAGSSIVAITSTKEGSTSIQNEGFVIKAAHAMQMFFDCQFYSSRKFNSIEWTFYGIAENTVAAAIAFEMVYNLISQWALAYKGVSARFNYACGVASEMARKAGLETLNERIREEELRRQEELARLNPVQSESGPISDDQLSSQSRAPSPTDLGNPGTIPKTNNGGRDGDTSSDEEEAGCGFTVEPDFKEEDGDLLDPTADLDEEIGRLLKREASPFINLDGIQSEEEKQSHSSTGEDTAMPRDIAVASVPAASLWKSEMQLIRFRQTSKKVGDDYLKQQNIRLHRAAGGTQLSKMIQPIARAWKTVRRSMSDAEGLSEFGNLTLEHHGYLPVQSIFRLSFSLSLSL</sequence>
<evidence type="ECO:0000313" key="4">
    <source>
        <dbReference type="EMBL" id="EFE43426.1"/>
    </source>
</evidence>
<comment type="caution">
    <text evidence="4">The sequence shown here is derived from an EMBL/GenBank/DDBJ whole genome shotgun (WGS) entry which is preliminary data.</text>
</comment>
<feature type="region of interest" description="Disordered" evidence="1">
    <location>
        <begin position="324"/>
        <end position="345"/>
    </location>
</feature>
<dbReference type="Pfam" id="PF23771">
    <property type="entry name" value="DUF7168"/>
    <property type="match status" value="1"/>
</dbReference>
<evidence type="ECO:0000313" key="5">
    <source>
        <dbReference type="Proteomes" id="UP000008383"/>
    </source>
</evidence>
<feature type="domain" description="DUF2786" evidence="2">
    <location>
        <begin position="53"/>
        <end position="92"/>
    </location>
</feature>
<dbReference type="KEGG" id="tve:TRV_01811"/>
<reference evidence="5" key="1">
    <citation type="journal article" date="2011" name="Genome Biol.">
        <title>Comparative and functional genomics provide insights into the pathogenicity of dermatophytic fungi.</title>
        <authorList>
            <person name="Burmester A."/>
            <person name="Shelest E."/>
            <person name="Gloeckner G."/>
            <person name="Heddergott C."/>
            <person name="Schindler S."/>
            <person name="Staib P."/>
            <person name="Heidel A."/>
            <person name="Felder M."/>
            <person name="Petzold A."/>
            <person name="Szafranski K."/>
            <person name="Feuermann M."/>
            <person name="Pedruzzi I."/>
            <person name="Priebe S."/>
            <person name="Groth M."/>
            <person name="Winkler R."/>
            <person name="Li W."/>
            <person name="Kniemeyer O."/>
            <person name="Schroeckh V."/>
            <person name="Hertweck C."/>
            <person name="Hube B."/>
            <person name="White T.C."/>
            <person name="Platzer M."/>
            <person name="Guthke R."/>
            <person name="Heitman J."/>
            <person name="Woestemeyer J."/>
            <person name="Zipfel P.F."/>
            <person name="Monod M."/>
            <person name="Brakhage A.A."/>
        </authorList>
    </citation>
    <scope>NUCLEOTIDE SEQUENCE [LARGE SCALE GENOMIC DNA]</scope>
    <source>
        <strain evidence="5">HKI 0517</strain>
    </source>
</reference>
<dbReference type="EMBL" id="ACYE01000096">
    <property type="protein sequence ID" value="EFE43426.1"/>
    <property type="molecule type" value="Genomic_DNA"/>
</dbReference>
<protein>
    <submittedName>
        <fullName evidence="4">Uncharacterized protein</fullName>
    </submittedName>
</protein>
<feature type="compositionally biased region" description="Acidic residues" evidence="1">
    <location>
        <begin position="293"/>
        <end position="303"/>
    </location>
</feature>
<dbReference type="Pfam" id="PF10979">
    <property type="entry name" value="DUF2786"/>
    <property type="match status" value="1"/>
</dbReference>
<feature type="compositionally biased region" description="Polar residues" evidence="1">
    <location>
        <begin position="233"/>
        <end position="253"/>
    </location>
</feature>
<dbReference type="GeneID" id="9582737"/>
<evidence type="ECO:0000259" key="3">
    <source>
        <dbReference type="Pfam" id="PF23771"/>
    </source>
</evidence>
<name>D4D3Z8_TRIVH</name>
<accession>D4D3Z8</accession>
<dbReference type="InterPro" id="IPR024498">
    <property type="entry name" value="DUF2786"/>
</dbReference>
<gene>
    <name evidence="4" type="ORF">TRV_01811</name>
</gene>
<dbReference type="HOGENOM" id="CLU_032406_0_0_1"/>
<organism evidence="4 5">
    <name type="scientific">Trichophyton verrucosum (strain HKI 0517)</name>
    <dbReference type="NCBI Taxonomy" id="663202"/>
    <lineage>
        <taxon>Eukaryota</taxon>
        <taxon>Fungi</taxon>
        <taxon>Dikarya</taxon>
        <taxon>Ascomycota</taxon>
        <taxon>Pezizomycotina</taxon>
        <taxon>Eurotiomycetes</taxon>
        <taxon>Eurotiomycetidae</taxon>
        <taxon>Onygenales</taxon>
        <taxon>Arthrodermataceae</taxon>
        <taxon>Trichophyton</taxon>
    </lineage>
</organism>
<dbReference type="AlphaFoldDB" id="D4D3Z8"/>
<feature type="region of interest" description="Disordered" evidence="1">
    <location>
        <begin position="1"/>
        <end position="48"/>
    </location>
</feature>